<evidence type="ECO:0000313" key="3">
    <source>
        <dbReference type="Proteomes" id="UP000789706"/>
    </source>
</evidence>
<dbReference type="AlphaFoldDB" id="A0A9N9CNQ5"/>
<dbReference type="EMBL" id="CAJVPK010002311">
    <property type="protein sequence ID" value="CAG8610380.1"/>
    <property type="molecule type" value="Genomic_DNA"/>
</dbReference>
<feature type="compositionally biased region" description="Low complexity" evidence="1">
    <location>
        <begin position="16"/>
        <end position="28"/>
    </location>
</feature>
<proteinExistence type="predicted"/>
<organism evidence="2 3">
    <name type="scientific">Diversispora eburnea</name>
    <dbReference type="NCBI Taxonomy" id="1213867"/>
    <lineage>
        <taxon>Eukaryota</taxon>
        <taxon>Fungi</taxon>
        <taxon>Fungi incertae sedis</taxon>
        <taxon>Mucoromycota</taxon>
        <taxon>Glomeromycotina</taxon>
        <taxon>Glomeromycetes</taxon>
        <taxon>Diversisporales</taxon>
        <taxon>Diversisporaceae</taxon>
        <taxon>Diversispora</taxon>
    </lineage>
</organism>
<comment type="caution">
    <text evidence="2">The sequence shown here is derived from an EMBL/GenBank/DDBJ whole genome shotgun (WGS) entry which is preliminary data.</text>
</comment>
<feature type="region of interest" description="Disordered" evidence="1">
    <location>
        <begin position="1"/>
        <end position="39"/>
    </location>
</feature>
<sequence length="62" mass="6758">SVICVPTHSSKHSKTTSKPTPSKSTPSPEGHSSPIYHPTRLTNSKVKKIHEIAQNAQNVQNQ</sequence>
<reference evidence="2" key="1">
    <citation type="submission" date="2021-06" db="EMBL/GenBank/DDBJ databases">
        <authorList>
            <person name="Kallberg Y."/>
            <person name="Tangrot J."/>
            <person name="Rosling A."/>
        </authorList>
    </citation>
    <scope>NUCLEOTIDE SEQUENCE</scope>
    <source>
        <strain evidence="2">AZ414A</strain>
    </source>
</reference>
<keyword evidence="3" id="KW-1185">Reference proteome</keyword>
<protein>
    <submittedName>
        <fullName evidence="2">11218_t:CDS:1</fullName>
    </submittedName>
</protein>
<evidence type="ECO:0000256" key="1">
    <source>
        <dbReference type="SAM" id="MobiDB-lite"/>
    </source>
</evidence>
<name>A0A9N9CNQ5_9GLOM</name>
<gene>
    <name evidence="2" type="ORF">DEBURN_LOCUS9948</name>
</gene>
<feature type="non-terminal residue" evidence="2">
    <location>
        <position position="1"/>
    </location>
</feature>
<accession>A0A9N9CNQ5</accession>
<dbReference type="Proteomes" id="UP000789706">
    <property type="component" value="Unassembled WGS sequence"/>
</dbReference>
<evidence type="ECO:0000313" key="2">
    <source>
        <dbReference type="EMBL" id="CAG8610380.1"/>
    </source>
</evidence>